<dbReference type="EMBL" id="OD565058">
    <property type="protein sequence ID" value="CAD7440704.1"/>
    <property type="molecule type" value="Genomic_DNA"/>
</dbReference>
<evidence type="ECO:0000256" key="1">
    <source>
        <dbReference type="ARBA" id="ARBA00004141"/>
    </source>
</evidence>
<feature type="repeat" description="Solcar" evidence="7">
    <location>
        <begin position="116"/>
        <end position="214"/>
    </location>
</feature>
<dbReference type="GO" id="GO:0055085">
    <property type="term" value="P:transmembrane transport"/>
    <property type="evidence" value="ECO:0007669"/>
    <property type="project" value="InterPro"/>
</dbReference>
<evidence type="ECO:0000256" key="8">
    <source>
        <dbReference type="RuleBase" id="RU000488"/>
    </source>
</evidence>
<comment type="similarity">
    <text evidence="2 8">Belongs to the mitochondrial carrier (TC 2.A.29) family.</text>
</comment>
<organism evidence="9">
    <name type="scientific">Timema bartmani</name>
    <dbReference type="NCBI Taxonomy" id="61472"/>
    <lineage>
        <taxon>Eukaryota</taxon>
        <taxon>Metazoa</taxon>
        <taxon>Ecdysozoa</taxon>
        <taxon>Arthropoda</taxon>
        <taxon>Hexapoda</taxon>
        <taxon>Insecta</taxon>
        <taxon>Pterygota</taxon>
        <taxon>Neoptera</taxon>
        <taxon>Polyneoptera</taxon>
        <taxon>Phasmatodea</taxon>
        <taxon>Timematodea</taxon>
        <taxon>Timematoidea</taxon>
        <taxon>Timematidae</taxon>
        <taxon>Timema</taxon>
    </lineage>
</organism>
<evidence type="ECO:0000256" key="3">
    <source>
        <dbReference type="ARBA" id="ARBA00022448"/>
    </source>
</evidence>
<dbReference type="InterPro" id="IPR002067">
    <property type="entry name" value="MCP"/>
</dbReference>
<keyword evidence="4 7" id="KW-0812">Transmembrane</keyword>
<feature type="repeat" description="Solcar" evidence="7">
    <location>
        <begin position="12"/>
        <end position="103"/>
    </location>
</feature>
<reference evidence="9" key="1">
    <citation type="submission" date="2020-11" db="EMBL/GenBank/DDBJ databases">
        <authorList>
            <person name="Tran Van P."/>
        </authorList>
    </citation>
    <scope>NUCLEOTIDE SEQUENCE</scope>
</reference>
<dbReference type="PANTHER" id="PTHR24089">
    <property type="entry name" value="SOLUTE CARRIER FAMILY 25"/>
    <property type="match status" value="1"/>
</dbReference>
<dbReference type="Pfam" id="PF00153">
    <property type="entry name" value="Mito_carr"/>
    <property type="match status" value="3"/>
</dbReference>
<evidence type="ECO:0008006" key="10">
    <source>
        <dbReference type="Google" id="ProtNLM"/>
    </source>
</evidence>
<keyword evidence="6 7" id="KW-0472">Membrane</keyword>
<comment type="subcellular location">
    <subcellularLocation>
        <location evidence="1">Membrane</location>
        <topology evidence="1">Multi-pass membrane protein</topology>
    </subcellularLocation>
</comment>
<proteinExistence type="inferred from homology"/>
<evidence type="ECO:0000256" key="6">
    <source>
        <dbReference type="ARBA" id="ARBA00023136"/>
    </source>
</evidence>
<name>A0A7R9HYB4_9NEOP</name>
<evidence type="ECO:0000256" key="4">
    <source>
        <dbReference type="ARBA" id="ARBA00022692"/>
    </source>
</evidence>
<dbReference type="Gene3D" id="1.50.40.10">
    <property type="entry name" value="Mitochondrial carrier domain"/>
    <property type="match status" value="1"/>
</dbReference>
<evidence type="ECO:0000256" key="7">
    <source>
        <dbReference type="PROSITE-ProRule" id="PRU00282"/>
    </source>
</evidence>
<dbReference type="GO" id="GO:0016020">
    <property type="term" value="C:membrane"/>
    <property type="evidence" value="ECO:0007669"/>
    <property type="project" value="UniProtKB-SubCell"/>
</dbReference>
<dbReference type="SUPFAM" id="SSF103506">
    <property type="entry name" value="Mitochondrial carrier"/>
    <property type="match status" value="1"/>
</dbReference>
<evidence type="ECO:0000256" key="5">
    <source>
        <dbReference type="ARBA" id="ARBA00022737"/>
    </source>
</evidence>
<evidence type="ECO:0000256" key="2">
    <source>
        <dbReference type="ARBA" id="ARBA00006375"/>
    </source>
</evidence>
<dbReference type="InterPro" id="IPR023395">
    <property type="entry name" value="MCP_dom_sf"/>
</dbReference>
<evidence type="ECO:0000313" key="9">
    <source>
        <dbReference type="EMBL" id="CAD7440704.1"/>
    </source>
</evidence>
<dbReference type="PRINTS" id="PR00926">
    <property type="entry name" value="MITOCARRIER"/>
</dbReference>
<gene>
    <name evidence="9" type="ORF">TBIB3V08_LOCUS3196</name>
</gene>
<dbReference type="AlphaFoldDB" id="A0A7R9HYB4"/>
<feature type="repeat" description="Solcar" evidence="7">
    <location>
        <begin position="233"/>
        <end position="312"/>
    </location>
</feature>
<dbReference type="InterPro" id="IPR018108">
    <property type="entry name" value="MCP_transmembrane"/>
</dbReference>
<keyword evidence="3 8" id="KW-0813">Transport</keyword>
<accession>A0A7R9HYB4</accession>
<protein>
    <recommendedName>
        <fullName evidence="10">Mitochondrial thiamine pyrophosphate carrier</fullName>
    </recommendedName>
</protein>
<keyword evidence="5" id="KW-0677">Repeat</keyword>
<dbReference type="PROSITE" id="PS50920">
    <property type="entry name" value="SOLCAR"/>
    <property type="match status" value="3"/>
</dbReference>
<sequence length="318" mass="34773">MVGFDPLIKEKLRVSEHALAGAVSGATTRLICQPLDVIKIRFQVEPLSSHCSRAKYWGVSQAALLIAKEEGVSALWKGHVPAQLLSVTFGVTQFVTFEMLTHEAWHLAPSFQSDHYRPLVHFVCGAAAGSLATLISFPTDVIRTRLVAQGEPKVLLLVNTSHRTQVYTGIIHSFKMILKEEGIGAFFKGLSPTLLQIAPHAGAQFAFYNLFKGLWKSLNHLPSEDATKRFGQVSAVGSLVSGSMAGFCAKAVIYPLDLAKKRLQVQGFEQARQRFGKEEKLAGLFKGLWPSLLKAAATTALHFCVYDETCKFLGATDT</sequence>